<dbReference type="AlphaFoldDB" id="A0A1Y2G0U7"/>
<name>A0A1Y2G0U7_9BASI</name>
<keyword evidence="2 11" id="KW-0808">Transferase</keyword>
<keyword evidence="3" id="KW-0812">Transmembrane</keyword>
<keyword evidence="6 11" id="KW-0012">Acyltransferase</keyword>
<evidence type="ECO:0000256" key="8">
    <source>
        <dbReference type="ARBA" id="ARBA00038470"/>
    </source>
</evidence>
<dbReference type="PANTHER" id="PTHR13947">
    <property type="entry name" value="GNAT FAMILY N-ACETYLTRANSFERASE"/>
    <property type="match status" value="1"/>
</dbReference>
<dbReference type="Gene3D" id="3.40.630.30">
    <property type="match status" value="1"/>
</dbReference>
<gene>
    <name evidence="11" type="ORF">BCR35DRAFT_299864</name>
</gene>
<dbReference type="CDD" id="cd04301">
    <property type="entry name" value="NAT_SF"/>
    <property type="match status" value="1"/>
</dbReference>
<organism evidence="11 12">
    <name type="scientific">Leucosporidium creatinivorum</name>
    <dbReference type="NCBI Taxonomy" id="106004"/>
    <lineage>
        <taxon>Eukaryota</taxon>
        <taxon>Fungi</taxon>
        <taxon>Dikarya</taxon>
        <taxon>Basidiomycota</taxon>
        <taxon>Pucciniomycotina</taxon>
        <taxon>Microbotryomycetes</taxon>
        <taxon>Leucosporidiales</taxon>
        <taxon>Leucosporidium</taxon>
    </lineage>
</organism>
<evidence type="ECO:0000256" key="1">
    <source>
        <dbReference type="ARBA" id="ARBA00004370"/>
    </source>
</evidence>
<dbReference type="GO" id="GO:0006048">
    <property type="term" value="P:UDP-N-acetylglucosamine biosynthetic process"/>
    <property type="evidence" value="ECO:0007669"/>
    <property type="project" value="UniProtKB-UniPathway"/>
</dbReference>
<dbReference type="InterPro" id="IPR050769">
    <property type="entry name" value="NAT_camello-type"/>
</dbReference>
<evidence type="ECO:0000259" key="10">
    <source>
        <dbReference type="PROSITE" id="PS51186"/>
    </source>
</evidence>
<dbReference type="PANTHER" id="PTHR13947:SF51">
    <property type="entry name" value="N-ACETYLTRANSFERASE 14-RELATED"/>
    <property type="match status" value="1"/>
</dbReference>
<dbReference type="OrthoDB" id="329272at2759"/>
<keyword evidence="12" id="KW-1185">Reference proteome</keyword>
<evidence type="ECO:0000256" key="2">
    <source>
        <dbReference type="ARBA" id="ARBA00022679"/>
    </source>
</evidence>
<dbReference type="InParanoid" id="A0A1Y2G0U7"/>
<dbReference type="Pfam" id="PF13673">
    <property type="entry name" value="Acetyltransf_10"/>
    <property type="match status" value="1"/>
</dbReference>
<comment type="function">
    <text evidence="7">Probable acetyltransferase.</text>
</comment>
<evidence type="ECO:0000313" key="11">
    <source>
        <dbReference type="EMBL" id="ORY90259.1"/>
    </source>
</evidence>
<accession>A0A1Y2G0U7</accession>
<keyword evidence="5" id="KW-0472">Membrane</keyword>
<evidence type="ECO:0000256" key="3">
    <source>
        <dbReference type="ARBA" id="ARBA00022692"/>
    </source>
</evidence>
<dbReference type="Proteomes" id="UP000193467">
    <property type="component" value="Unassembled WGS sequence"/>
</dbReference>
<feature type="domain" description="N-acetyltransferase" evidence="10">
    <location>
        <begin position="10"/>
        <end position="162"/>
    </location>
</feature>
<evidence type="ECO:0000313" key="12">
    <source>
        <dbReference type="Proteomes" id="UP000193467"/>
    </source>
</evidence>
<keyword evidence="4" id="KW-1133">Transmembrane helix</keyword>
<dbReference type="EMBL" id="MCGR01000004">
    <property type="protein sequence ID" value="ORY90259.1"/>
    <property type="molecule type" value="Genomic_DNA"/>
</dbReference>
<dbReference type="SUPFAM" id="SSF55729">
    <property type="entry name" value="Acyl-CoA N-acyltransferases (Nat)"/>
    <property type="match status" value="1"/>
</dbReference>
<evidence type="ECO:0000256" key="9">
    <source>
        <dbReference type="ARBA" id="ARBA00040241"/>
    </source>
</evidence>
<dbReference type="UniPathway" id="UPA00113">
    <property type="reaction ID" value="UER00529"/>
</dbReference>
<comment type="caution">
    <text evidence="11">The sequence shown here is derived from an EMBL/GenBank/DDBJ whole genome shotgun (WGS) entry which is preliminary data.</text>
</comment>
<proteinExistence type="inferred from homology"/>
<protein>
    <recommendedName>
        <fullName evidence="9">Probable N-acetyltransferase 14</fullName>
    </recommendedName>
</protein>
<sequence length="165" mass="18574">MTTEAPQKPYSIVLLPENEVQRAIDIRIEVFVHEQKFSMEDELDDKDSTSDHFILLSPSGTDAGTIRFHPPTGKLGRLAVLKEHRGTGVGKLLVEALEEHVRMGRGRGGVYARERGLKEVVVEAMAQWQAEPFYQKCGFETLTGERIIEDGYPHIKMVKTVKLEA</sequence>
<evidence type="ECO:0000256" key="6">
    <source>
        <dbReference type="ARBA" id="ARBA00023315"/>
    </source>
</evidence>
<dbReference type="InterPro" id="IPR016181">
    <property type="entry name" value="Acyl_CoA_acyltransferase"/>
</dbReference>
<dbReference type="GO" id="GO:0008080">
    <property type="term" value="F:N-acetyltransferase activity"/>
    <property type="evidence" value="ECO:0007669"/>
    <property type="project" value="InterPro"/>
</dbReference>
<dbReference type="InterPro" id="IPR000182">
    <property type="entry name" value="GNAT_dom"/>
</dbReference>
<comment type="subcellular location">
    <subcellularLocation>
        <location evidence="1">Membrane</location>
    </subcellularLocation>
</comment>
<evidence type="ECO:0000256" key="7">
    <source>
        <dbReference type="ARBA" id="ARBA00037582"/>
    </source>
</evidence>
<dbReference type="GO" id="GO:0016020">
    <property type="term" value="C:membrane"/>
    <property type="evidence" value="ECO:0007669"/>
    <property type="project" value="UniProtKB-SubCell"/>
</dbReference>
<dbReference type="STRING" id="106004.A0A1Y2G0U7"/>
<evidence type="ECO:0000256" key="4">
    <source>
        <dbReference type="ARBA" id="ARBA00022989"/>
    </source>
</evidence>
<reference evidence="11 12" key="1">
    <citation type="submission" date="2016-07" db="EMBL/GenBank/DDBJ databases">
        <title>Pervasive Adenine N6-methylation of Active Genes in Fungi.</title>
        <authorList>
            <consortium name="DOE Joint Genome Institute"/>
            <person name="Mondo S.J."/>
            <person name="Dannebaum R.O."/>
            <person name="Kuo R.C."/>
            <person name="Labutti K."/>
            <person name="Haridas S."/>
            <person name="Kuo A."/>
            <person name="Salamov A."/>
            <person name="Ahrendt S.R."/>
            <person name="Lipzen A."/>
            <person name="Sullivan W."/>
            <person name="Andreopoulos W.B."/>
            <person name="Clum A."/>
            <person name="Lindquist E."/>
            <person name="Daum C."/>
            <person name="Ramamoorthy G.K."/>
            <person name="Gryganskyi A."/>
            <person name="Culley D."/>
            <person name="Magnuson J.K."/>
            <person name="James T.Y."/>
            <person name="O'Malley M.A."/>
            <person name="Stajich J.E."/>
            <person name="Spatafora J.W."/>
            <person name="Visel A."/>
            <person name="Grigoriev I.V."/>
        </authorList>
    </citation>
    <scope>NUCLEOTIDE SEQUENCE [LARGE SCALE GENOMIC DNA]</scope>
    <source>
        <strain evidence="11 12">62-1032</strain>
    </source>
</reference>
<dbReference type="PROSITE" id="PS51186">
    <property type="entry name" value="GNAT"/>
    <property type="match status" value="1"/>
</dbReference>
<comment type="similarity">
    <text evidence="8">Belongs to the camello family.</text>
</comment>
<evidence type="ECO:0000256" key="5">
    <source>
        <dbReference type="ARBA" id="ARBA00023136"/>
    </source>
</evidence>